<evidence type="ECO:0000313" key="9">
    <source>
        <dbReference type="Proteomes" id="UP000244855"/>
    </source>
</evidence>
<dbReference type="Pfam" id="PF20684">
    <property type="entry name" value="Fung_rhodopsin"/>
    <property type="match status" value="1"/>
</dbReference>
<sequence>MLCTKLGITLQYLRMFAPNRTVNPFVFYSSWITMVLCTVFYIITTILTVYACSPREKIWNKLLVGGKCLNYRGIILSTAIFNIASDVAILMLPVHTVWNLRIPRKKKIAICFLFGTGSLACVASTMRAVYTMRIIEGGEKADVSYNSLRTALWSYTESTLGVIVACIISFPKLWKAKGGRLSAFVSQGAKKLGLRSSPQSSDDQLPQLSEIQLPAEDLKKLDSAQS</sequence>
<evidence type="ECO:0000256" key="4">
    <source>
        <dbReference type="ARBA" id="ARBA00023136"/>
    </source>
</evidence>
<comment type="subcellular location">
    <subcellularLocation>
        <location evidence="1">Membrane</location>
        <topology evidence="1">Multi-pass membrane protein</topology>
    </subcellularLocation>
</comment>
<feature type="transmembrane region" description="Helical" evidence="6">
    <location>
        <begin position="25"/>
        <end position="51"/>
    </location>
</feature>
<dbReference type="EMBL" id="KZ805345">
    <property type="protein sequence ID" value="PVI02226.1"/>
    <property type="molecule type" value="Genomic_DNA"/>
</dbReference>
<dbReference type="OrthoDB" id="4682787at2759"/>
<dbReference type="PANTHER" id="PTHR33048:SF146">
    <property type="entry name" value="INTEGRAL MEMBRANE PROTEIN"/>
    <property type="match status" value="1"/>
</dbReference>
<dbReference type="STRING" id="97972.A0A2V1DW09"/>
<feature type="transmembrane region" description="Helical" evidence="6">
    <location>
        <begin position="150"/>
        <end position="170"/>
    </location>
</feature>
<feature type="domain" description="Rhodopsin" evidence="7">
    <location>
        <begin position="2"/>
        <end position="174"/>
    </location>
</feature>
<keyword evidence="3 6" id="KW-1133">Transmembrane helix</keyword>
<dbReference type="GO" id="GO:0016020">
    <property type="term" value="C:membrane"/>
    <property type="evidence" value="ECO:0007669"/>
    <property type="project" value="UniProtKB-SubCell"/>
</dbReference>
<dbReference type="Proteomes" id="UP000244855">
    <property type="component" value="Unassembled WGS sequence"/>
</dbReference>
<dbReference type="InterPro" id="IPR052337">
    <property type="entry name" value="SAT4-like"/>
</dbReference>
<keyword evidence="4 6" id="KW-0472">Membrane</keyword>
<reference evidence="8 9" key="1">
    <citation type="journal article" date="2018" name="Sci. Rep.">
        <title>Comparative genomics provides insights into the lifestyle and reveals functional heterogeneity of dark septate endophytic fungi.</title>
        <authorList>
            <person name="Knapp D.G."/>
            <person name="Nemeth J.B."/>
            <person name="Barry K."/>
            <person name="Hainaut M."/>
            <person name="Henrissat B."/>
            <person name="Johnson J."/>
            <person name="Kuo A."/>
            <person name="Lim J.H.P."/>
            <person name="Lipzen A."/>
            <person name="Nolan M."/>
            <person name="Ohm R.A."/>
            <person name="Tamas L."/>
            <person name="Grigoriev I.V."/>
            <person name="Spatafora J.W."/>
            <person name="Nagy L.G."/>
            <person name="Kovacs G.M."/>
        </authorList>
    </citation>
    <scope>NUCLEOTIDE SEQUENCE [LARGE SCALE GENOMIC DNA]</scope>
    <source>
        <strain evidence="8 9">DSE2036</strain>
    </source>
</reference>
<comment type="similarity">
    <text evidence="5">Belongs to the SAT4 family.</text>
</comment>
<name>A0A2V1DW09_9PLEO</name>
<gene>
    <name evidence="8" type="ORF">DM02DRAFT_589804</name>
</gene>
<evidence type="ECO:0000313" key="8">
    <source>
        <dbReference type="EMBL" id="PVI02226.1"/>
    </source>
</evidence>
<dbReference type="PANTHER" id="PTHR33048">
    <property type="entry name" value="PTH11-LIKE INTEGRAL MEMBRANE PROTEIN (AFU_ORTHOLOGUE AFUA_5G11245)"/>
    <property type="match status" value="1"/>
</dbReference>
<evidence type="ECO:0000256" key="5">
    <source>
        <dbReference type="ARBA" id="ARBA00038359"/>
    </source>
</evidence>
<accession>A0A2V1DW09</accession>
<keyword evidence="9" id="KW-1185">Reference proteome</keyword>
<organism evidence="8 9">
    <name type="scientific">Periconia macrospinosa</name>
    <dbReference type="NCBI Taxonomy" id="97972"/>
    <lineage>
        <taxon>Eukaryota</taxon>
        <taxon>Fungi</taxon>
        <taxon>Dikarya</taxon>
        <taxon>Ascomycota</taxon>
        <taxon>Pezizomycotina</taxon>
        <taxon>Dothideomycetes</taxon>
        <taxon>Pleosporomycetidae</taxon>
        <taxon>Pleosporales</taxon>
        <taxon>Massarineae</taxon>
        <taxon>Periconiaceae</taxon>
        <taxon>Periconia</taxon>
    </lineage>
</organism>
<dbReference type="InterPro" id="IPR049326">
    <property type="entry name" value="Rhodopsin_dom_fungi"/>
</dbReference>
<proteinExistence type="inferred from homology"/>
<evidence type="ECO:0000256" key="3">
    <source>
        <dbReference type="ARBA" id="ARBA00022989"/>
    </source>
</evidence>
<keyword evidence="2 6" id="KW-0812">Transmembrane</keyword>
<evidence type="ECO:0000259" key="7">
    <source>
        <dbReference type="Pfam" id="PF20684"/>
    </source>
</evidence>
<protein>
    <recommendedName>
        <fullName evidence="7">Rhodopsin domain-containing protein</fullName>
    </recommendedName>
</protein>
<feature type="transmembrane region" description="Helical" evidence="6">
    <location>
        <begin position="110"/>
        <end position="130"/>
    </location>
</feature>
<evidence type="ECO:0000256" key="6">
    <source>
        <dbReference type="SAM" id="Phobius"/>
    </source>
</evidence>
<feature type="transmembrane region" description="Helical" evidence="6">
    <location>
        <begin position="71"/>
        <end position="98"/>
    </location>
</feature>
<evidence type="ECO:0000256" key="1">
    <source>
        <dbReference type="ARBA" id="ARBA00004141"/>
    </source>
</evidence>
<dbReference type="AlphaFoldDB" id="A0A2V1DW09"/>
<evidence type="ECO:0000256" key="2">
    <source>
        <dbReference type="ARBA" id="ARBA00022692"/>
    </source>
</evidence>